<dbReference type="EMBL" id="MU006309">
    <property type="protein sequence ID" value="KAF2849823.1"/>
    <property type="molecule type" value="Genomic_DNA"/>
</dbReference>
<feature type="compositionally biased region" description="Acidic residues" evidence="5">
    <location>
        <begin position="117"/>
        <end position="139"/>
    </location>
</feature>
<keyword evidence="1" id="KW-0328">Glycosyltransferase</keyword>
<dbReference type="FunFam" id="3.10.110.10:FF:000107">
    <property type="entry name" value="Ubiquitin conjugating enzyme, putative"/>
    <property type="match status" value="1"/>
</dbReference>
<dbReference type="AlphaFoldDB" id="A0A6A7B3G2"/>
<dbReference type="Pfam" id="PF00644">
    <property type="entry name" value="PARP"/>
    <property type="match status" value="1"/>
</dbReference>
<dbReference type="CDD" id="cd23802">
    <property type="entry name" value="UBCc_UBE2Q"/>
    <property type="match status" value="1"/>
</dbReference>
<sequence length="1205" mass="134091">MPRRQFQADLAKAVAGVTVAGISHVQQGGDDGEFTFMCLADGQQLSISVLVPELSDYPTSHECIIFGADNASATVAATLNDITDAVTGKTITQILEVVSSRLQSTDRDGDQSMLDSQDFEDFDESEDDDDEYFPGDEELDSRPSFSNYVPSTAGGGHTEATLTFRQRIRDDLLIAKNEGFRVGHMGGLIDGLGCYISISIRISKLGISEEAMQAWQLEPSEYLIAVLHYPNGYKSMDDLKSYDATQARRNFGVRVGISTAYKPTMQEAIQCFTILSKEEEQRREHSQSTDSQQADAPSSGFRNSFISRPLNDLMEQRFHMLIKYRYGGMPWNGAQLFYNNQVHTAMRSHQDASHDVYYKEDQVSDVWPKVVTDDHITSSFSQQHSLPLVAMQFVLRHFVRCTEFCLICFSKMPDDLQAIKPYVCDNPLCLYQYMSLGFGPSIEHEILSQPKVVDLLISFCYTSARMGRLKDFPSGLGLSVLPIVAIESNYTVPAPYRHYFASPVQQPDPRPSNDKSHLAITTRYCDQRHELLFDDIKKPCPVRSGQWILLRLDDVPMMFIHCRVVDASYYPSVRVSAAVRPAHQDAAFNPYAAQAAATQQPTPVPVPLGDEFRSASFHIYNQNFDNLDDQEKRQAISALLDLLPPVRDMKQYLVRKAQSHLKSWVDRLPPAALGLLRWIIASNRACILQVDCEEDDLSGRKTQDRLYGMAGWAQFRFAMGAPDKERRFVQAVRATTERLGLKYPTLFAWHGSPLQNWHGIIREGLHFNEALHGRAYGNGVYHAPDVNTSLGYSSFGSGGSWSPSELQMQQALALNEIVNAPAEYVSQNPHLVVAQLDWIQTRYLFVKTRAEAPVGTLDPGTQPLEFLEQDPTRTPKGINGPLVIPIHAIAASRRPQSIPTTQHKRQKASGATRYEPIEIVDDDDVASEATDEEDLDIFQADDVPPQQFGDSLPTPNSVAGDKGKGKLLSLASFGNKLFSPKSSAPSKPLTDYVPGILDYSTLPMLKMPAWASTAATRRLMKDFKDLINVQKKEPLHELGWHIDEDKIENMYQWIVELHSFDSTLPLAKDMKSKNIKSVVLEMRFGRDYPMGPPFVRVIRPRFLSFMQGGGGHVTGGGAMCMELLTNDGWSAVSSIESVLLQVRMAISSCDPKPARLTQSGPMDYGVGEAVDAYLRACAVHGWTVPPGFREMALGGADGSAGAYPV</sequence>
<proteinExistence type="predicted"/>
<keyword evidence="4" id="KW-0520">NAD</keyword>
<organism evidence="7 8">
    <name type="scientific">Plenodomus tracheiphilus IPT5</name>
    <dbReference type="NCBI Taxonomy" id="1408161"/>
    <lineage>
        <taxon>Eukaryota</taxon>
        <taxon>Fungi</taxon>
        <taxon>Dikarya</taxon>
        <taxon>Ascomycota</taxon>
        <taxon>Pezizomycotina</taxon>
        <taxon>Dothideomycetes</taxon>
        <taxon>Pleosporomycetidae</taxon>
        <taxon>Pleosporales</taxon>
        <taxon>Pleosporineae</taxon>
        <taxon>Leptosphaeriaceae</taxon>
        <taxon>Plenodomus</taxon>
    </lineage>
</organism>
<name>A0A6A7B3G2_9PLEO</name>
<dbReference type="InterPro" id="IPR016135">
    <property type="entry name" value="UBQ-conjugating_enzyme/RWD"/>
</dbReference>
<evidence type="ECO:0000259" key="6">
    <source>
        <dbReference type="PROSITE" id="PS50127"/>
    </source>
</evidence>
<feature type="compositionally biased region" description="Polar residues" evidence="5">
    <location>
        <begin position="288"/>
        <end position="303"/>
    </location>
</feature>
<dbReference type="Gene3D" id="3.90.228.10">
    <property type="match status" value="1"/>
</dbReference>
<keyword evidence="2" id="KW-0808">Transferase</keyword>
<dbReference type="PANTHER" id="PTHR21328">
    <property type="entry name" value="POLY ADP-RIBOSE POLYMERASE FAMILY, MEMBER PARP"/>
    <property type="match status" value="1"/>
</dbReference>
<dbReference type="SUPFAM" id="SSF54495">
    <property type="entry name" value="UBC-like"/>
    <property type="match status" value="1"/>
</dbReference>
<dbReference type="InterPro" id="IPR051838">
    <property type="entry name" value="ARTD_PARP"/>
</dbReference>
<accession>A0A6A7B3G2</accession>
<evidence type="ECO:0000256" key="4">
    <source>
        <dbReference type="ARBA" id="ARBA00023027"/>
    </source>
</evidence>
<dbReference type="GO" id="GO:0016779">
    <property type="term" value="F:nucleotidyltransferase activity"/>
    <property type="evidence" value="ECO:0007669"/>
    <property type="project" value="UniProtKB-KW"/>
</dbReference>
<keyword evidence="3" id="KW-0548">Nucleotidyltransferase</keyword>
<evidence type="ECO:0000313" key="8">
    <source>
        <dbReference type="Proteomes" id="UP000799423"/>
    </source>
</evidence>
<evidence type="ECO:0000256" key="1">
    <source>
        <dbReference type="ARBA" id="ARBA00022676"/>
    </source>
</evidence>
<dbReference type="Proteomes" id="UP000799423">
    <property type="component" value="Unassembled WGS sequence"/>
</dbReference>
<dbReference type="OrthoDB" id="109543at2759"/>
<dbReference type="InterPro" id="IPR000608">
    <property type="entry name" value="UBC"/>
</dbReference>
<dbReference type="InterPro" id="IPR012317">
    <property type="entry name" value="Poly(ADP-ribose)pol_cat_dom"/>
</dbReference>
<dbReference type="GO" id="GO:0003950">
    <property type="term" value="F:NAD+ poly-ADP-ribosyltransferase activity"/>
    <property type="evidence" value="ECO:0007669"/>
    <property type="project" value="InterPro"/>
</dbReference>
<feature type="region of interest" description="Disordered" evidence="5">
    <location>
        <begin position="280"/>
        <end position="303"/>
    </location>
</feature>
<evidence type="ECO:0000256" key="5">
    <source>
        <dbReference type="SAM" id="MobiDB-lite"/>
    </source>
</evidence>
<keyword evidence="8" id="KW-1185">Reference proteome</keyword>
<feature type="region of interest" description="Disordered" evidence="5">
    <location>
        <begin position="105"/>
        <end position="154"/>
    </location>
</feature>
<evidence type="ECO:0000256" key="2">
    <source>
        <dbReference type="ARBA" id="ARBA00022679"/>
    </source>
</evidence>
<evidence type="ECO:0000256" key="3">
    <source>
        <dbReference type="ARBA" id="ARBA00022695"/>
    </source>
</evidence>
<protein>
    <recommendedName>
        <fullName evidence="6">UBC core domain-containing protein</fullName>
    </recommendedName>
</protein>
<gene>
    <name evidence="7" type="ORF">T440DRAFT_518695</name>
</gene>
<reference evidence="7" key="1">
    <citation type="submission" date="2020-01" db="EMBL/GenBank/DDBJ databases">
        <authorList>
            <consortium name="DOE Joint Genome Institute"/>
            <person name="Haridas S."/>
            <person name="Albert R."/>
            <person name="Binder M."/>
            <person name="Bloem J."/>
            <person name="Labutti K."/>
            <person name="Salamov A."/>
            <person name="Andreopoulos B."/>
            <person name="Baker S.E."/>
            <person name="Barry K."/>
            <person name="Bills G."/>
            <person name="Bluhm B.H."/>
            <person name="Cannon C."/>
            <person name="Castanera R."/>
            <person name="Culley D.E."/>
            <person name="Daum C."/>
            <person name="Ezra D."/>
            <person name="Gonzalez J.B."/>
            <person name="Henrissat B."/>
            <person name="Kuo A."/>
            <person name="Liang C."/>
            <person name="Lipzen A."/>
            <person name="Lutzoni F."/>
            <person name="Magnuson J."/>
            <person name="Mondo S."/>
            <person name="Nolan M."/>
            <person name="Ohm R."/>
            <person name="Pangilinan J."/>
            <person name="Park H.-J."/>
            <person name="Ramirez L."/>
            <person name="Alfaro M."/>
            <person name="Sun H."/>
            <person name="Tritt A."/>
            <person name="Yoshinaga Y."/>
            <person name="Zwiers L.-H."/>
            <person name="Turgeon B.G."/>
            <person name="Goodwin S.B."/>
            <person name="Spatafora J.W."/>
            <person name="Crous P.W."/>
            <person name="Grigoriev I.V."/>
        </authorList>
    </citation>
    <scope>NUCLEOTIDE SEQUENCE</scope>
    <source>
        <strain evidence="7">IPT5</strain>
    </source>
</reference>
<dbReference type="PROSITE" id="PS50127">
    <property type="entry name" value="UBC_2"/>
    <property type="match status" value="1"/>
</dbReference>
<dbReference type="SUPFAM" id="SSF56399">
    <property type="entry name" value="ADP-ribosylation"/>
    <property type="match status" value="1"/>
</dbReference>
<dbReference type="Gene3D" id="3.10.110.10">
    <property type="entry name" value="Ubiquitin Conjugating Enzyme"/>
    <property type="match status" value="1"/>
</dbReference>
<evidence type="ECO:0000313" key="7">
    <source>
        <dbReference type="EMBL" id="KAF2849823.1"/>
    </source>
</evidence>
<feature type="domain" description="UBC core" evidence="6">
    <location>
        <begin position="1014"/>
        <end position="1183"/>
    </location>
</feature>